<feature type="region of interest" description="Disordered" evidence="1">
    <location>
        <begin position="80"/>
        <end position="417"/>
    </location>
</feature>
<organism evidence="3 4">
    <name type="scientific">Arctia plantaginis</name>
    <name type="common">Wood tiger moth</name>
    <name type="synonym">Phalaena plantaginis</name>
    <dbReference type="NCBI Taxonomy" id="874455"/>
    <lineage>
        <taxon>Eukaryota</taxon>
        <taxon>Metazoa</taxon>
        <taxon>Ecdysozoa</taxon>
        <taxon>Arthropoda</taxon>
        <taxon>Hexapoda</taxon>
        <taxon>Insecta</taxon>
        <taxon>Pterygota</taxon>
        <taxon>Neoptera</taxon>
        <taxon>Endopterygota</taxon>
        <taxon>Lepidoptera</taxon>
        <taxon>Glossata</taxon>
        <taxon>Ditrysia</taxon>
        <taxon>Noctuoidea</taxon>
        <taxon>Erebidae</taxon>
        <taxon>Arctiinae</taxon>
        <taxon>Arctia</taxon>
    </lineage>
</organism>
<feature type="compositionally biased region" description="Polar residues" evidence="1">
    <location>
        <begin position="240"/>
        <end position="249"/>
    </location>
</feature>
<feature type="compositionally biased region" description="Low complexity" evidence="1">
    <location>
        <begin position="250"/>
        <end position="277"/>
    </location>
</feature>
<evidence type="ECO:0000256" key="2">
    <source>
        <dbReference type="SAM" id="SignalP"/>
    </source>
</evidence>
<reference evidence="3 4" key="1">
    <citation type="submission" date="2020-04" db="EMBL/GenBank/DDBJ databases">
        <authorList>
            <person name="Wallbank WR R."/>
            <person name="Pardo Diaz C."/>
            <person name="Kozak K."/>
            <person name="Martin S."/>
            <person name="Jiggins C."/>
            <person name="Moest M."/>
            <person name="Warren A I."/>
            <person name="Byers J.R.P. K."/>
            <person name="Montejo-Kovacevich G."/>
            <person name="Yen C E."/>
        </authorList>
    </citation>
    <scope>NUCLEOTIDE SEQUENCE [LARGE SCALE GENOMIC DNA]</scope>
</reference>
<keyword evidence="2" id="KW-0732">Signal</keyword>
<feature type="chain" id="PRO_5035827012" description="GATA zinc finger domain-containing protein 14-like" evidence="2">
    <location>
        <begin position="19"/>
        <end position="417"/>
    </location>
</feature>
<feature type="compositionally biased region" description="Low complexity" evidence="1">
    <location>
        <begin position="229"/>
        <end position="239"/>
    </location>
</feature>
<evidence type="ECO:0000256" key="1">
    <source>
        <dbReference type="SAM" id="MobiDB-lite"/>
    </source>
</evidence>
<accession>A0A8S0ZW53</accession>
<comment type="caution">
    <text evidence="3">The sequence shown here is derived from an EMBL/GenBank/DDBJ whole genome shotgun (WGS) entry which is preliminary data.</text>
</comment>
<gene>
    <name evidence="3" type="ORF">APLA_LOCUS7830</name>
</gene>
<feature type="compositionally biased region" description="Polar residues" evidence="1">
    <location>
        <begin position="209"/>
        <end position="228"/>
    </location>
</feature>
<protein>
    <recommendedName>
        <fullName evidence="5">GATA zinc finger domain-containing protein 14-like</fullName>
    </recommendedName>
</protein>
<feature type="compositionally biased region" description="Polar residues" evidence="1">
    <location>
        <begin position="278"/>
        <end position="306"/>
    </location>
</feature>
<feature type="compositionally biased region" description="Basic and acidic residues" evidence="1">
    <location>
        <begin position="340"/>
        <end position="349"/>
    </location>
</feature>
<evidence type="ECO:0008006" key="5">
    <source>
        <dbReference type="Google" id="ProtNLM"/>
    </source>
</evidence>
<dbReference type="AlphaFoldDB" id="A0A8S0ZW53"/>
<feature type="compositionally biased region" description="Low complexity" evidence="1">
    <location>
        <begin position="160"/>
        <end position="208"/>
    </location>
</feature>
<sequence length="417" mass="46422">MKFVWILCVLTTVTFCDASLLEGILNGAHEAAGAFLGGLTSGVHFGFNAQGGHQRYPPRPNGPHRPGKPETVVVVVEDEPDQPNIGRPGQLNTNGYGNFNKPRPNNGFDQNPYQHQNENGYQNQNSNNFNQNGNWNNHNHQNGPGQYGNQNLKPNHQLGPNPNNHQINPSNPQNPHSSNNQNNQYDNSNNRPINPNNQYGNANNGPLNSNSQYGKPNNQPTIPNNQFGNSNNQHGNTNNRPLNPNSQYGNPNNQPTNPNNQFEYSNNQQGNFNNQGQHTNSNNFGDVNRPSYSTIEPNQGRPNNQEQNEDHTIGKPPVDNTMKFPGQINQGSSDNIKQNNNEHKTDIHKIKNNVENSTKDPTGADEYPLFLPLSPNEYQYGGDKIDVNGPKRDADNSKPKPADDDEEFQIDIRIDNK</sequence>
<dbReference type="EMBL" id="CADEBD010000303">
    <property type="protein sequence ID" value="CAB3237324.1"/>
    <property type="molecule type" value="Genomic_DNA"/>
</dbReference>
<evidence type="ECO:0000313" key="4">
    <source>
        <dbReference type="Proteomes" id="UP000494256"/>
    </source>
</evidence>
<dbReference type="OrthoDB" id="449241at2759"/>
<proteinExistence type="predicted"/>
<feature type="compositionally biased region" description="Low complexity" evidence="1">
    <location>
        <begin position="116"/>
        <end position="151"/>
    </location>
</feature>
<evidence type="ECO:0000313" key="3">
    <source>
        <dbReference type="EMBL" id="CAB3237324.1"/>
    </source>
</evidence>
<feature type="region of interest" description="Disordered" evidence="1">
    <location>
        <begin position="50"/>
        <end position="69"/>
    </location>
</feature>
<name>A0A8S0ZW53_ARCPL</name>
<dbReference type="Proteomes" id="UP000494256">
    <property type="component" value="Unassembled WGS sequence"/>
</dbReference>
<feature type="signal peptide" evidence="2">
    <location>
        <begin position="1"/>
        <end position="18"/>
    </location>
</feature>
<feature type="compositionally biased region" description="Polar residues" evidence="1">
    <location>
        <begin position="327"/>
        <end position="339"/>
    </location>
</feature>
<feature type="compositionally biased region" description="Basic and acidic residues" evidence="1">
    <location>
        <begin position="383"/>
        <end position="402"/>
    </location>
</feature>